<dbReference type="PANTHER" id="PTHR14336">
    <property type="entry name" value="TANDEM PH DOMAIN CONTAINING PROTEIN"/>
    <property type="match status" value="1"/>
</dbReference>
<dbReference type="InterPro" id="IPR036860">
    <property type="entry name" value="SH2_dom_sf"/>
</dbReference>
<keyword evidence="2 3" id="KW-0727">SH2 domain</keyword>
<proteinExistence type="evidence at transcript level"/>
<dbReference type="Pfam" id="PF00169">
    <property type="entry name" value="PH"/>
    <property type="match status" value="1"/>
</dbReference>
<keyword evidence="1" id="KW-0597">Phosphoprotein</keyword>
<dbReference type="SMART" id="SM00252">
    <property type="entry name" value="SH2"/>
    <property type="match status" value="1"/>
</dbReference>
<dbReference type="GeneID" id="103187763"/>
<dbReference type="PRINTS" id="PR00401">
    <property type="entry name" value="SH2DOMAIN"/>
</dbReference>
<accession>V9L271</accession>
<keyword evidence="8" id="KW-1185">Reference proteome</keyword>
<feature type="domain" description="PH" evidence="5">
    <location>
        <begin position="141"/>
        <end position="236"/>
    </location>
</feature>
<dbReference type="STRING" id="7868.ENSCMIP00000021394"/>
<evidence type="ECO:0000313" key="6">
    <source>
        <dbReference type="EMBL" id="AFP05039.1"/>
    </source>
</evidence>
<evidence type="ECO:0000313" key="7">
    <source>
        <dbReference type="Ensembl" id="ENSCMIP00000021394.1"/>
    </source>
</evidence>
<sequence length="251" mass="28669">MAAEGAMGFDSWYHGDISAHAAEALLILNGQDGSYLLRRDQDVPKQFVLEVRSKDSVKHFQVKRLETGYIFGLYTFLTLQEFRNHFADQPLIGNLAGSPVLLKSPYPREVPEPLFFDPVTVHLTLKSGCSGTELVAEAPALGTKEGFLLILSKLLKTWNTRWVTIQRYELKYYKEKQDRDPLGIINLSQCTDIQFDYSQGKVNSFCLVFPEQTHYLGGKSAQETDEWIKLIRWKLKQKKKQRRSCSVSQSS</sequence>
<protein>
    <submittedName>
        <fullName evidence="6 7">Dual adapter for phosphotyrosine and 3-phosphotyrosine and 3-phosphoinositide-like</fullName>
    </submittedName>
</protein>
<evidence type="ECO:0000259" key="4">
    <source>
        <dbReference type="PROSITE" id="PS50001"/>
    </source>
</evidence>
<reference evidence="8" key="2">
    <citation type="journal article" date="2007" name="PLoS Biol.">
        <title>Survey sequencing and comparative analysis of the elephant shark (Callorhinchus milii) genome.</title>
        <authorList>
            <person name="Venkatesh B."/>
            <person name="Kirkness E.F."/>
            <person name="Loh Y.H."/>
            <person name="Halpern A.L."/>
            <person name="Lee A.P."/>
            <person name="Johnson J."/>
            <person name="Dandona N."/>
            <person name="Viswanathan L.D."/>
            <person name="Tay A."/>
            <person name="Venter J.C."/>
            <person name="Strausberg R.L."/>
            <person name="Brenner S."/>
        </authorList>
    </citation>
    <scope>NUCLEOTIDE SEQUENCE [LARGE SCALE GENOMIC DNA]</scope>
</reference>
<dbReference type="Gene3D" id="2.30.29.30">
    <property type="entry name" value="Pleckstrin-homology domain (PH domain)/Phosphotyrosine-binding domain (PTB)"/>
    <property type="match status" value="1"/>
</dbReference>
<reference evidence="6 8" key="3">
    <citation type="journal article" date="2014" name="Nature">
        <title>Elephant shark genome provides unique insights into gnathostome evolution.</title>
        <authorList>
            <consortium name="International Elephant Shark Genome Sequencing Consortium"/>
            <person name="Venkatesh B."/>
            <person name="Lee A.P."/>
            <person name="Ravi V."/>
            <person name="Maurya A.K."/>
            <person name="Lian M.M."/>
            <person name="Swann J.B."/>
            <person name="Ohta Y."/>
            <person name="Flajnik M.F."/>
            <person name="Sutoh Y."/>
            <person name="Kasahara M."/>
            <person name="Hoon S."/>
            <person name="Gangu V."/>
            <person name="Roy S.W."/>
            <person name="Irimia M."/>
            <person name="Korzh V."/>
            <person name="Kondrychyn I."/>
            <person name="Lim Z.W."/>
            <person name="Tay B.H."/>
            <person name="Tohari S."/>
            <person name="Kong K.W."/>
            <person name="Ho S."/>
            <person name="Lorente-Galdos B."/>
            <person name="Quilez J."/>
            <person name="Marques-Bonet T."/>
            <person name="Raney B.J."/>
            <person name="Ingham P.W."/>
            <person name="Tay A."/>
            <person name="Hillier L.W."/>
            <person name="Minx P."/>
            <person name="Boehm T."/>
            <person name="Wilson R.K."/>
            <person name="Brenner S."/>
            <person name="Warren W.C."/>
        </authorList>
    </citation>
    <scope>NUCLEOTIDE SEQUENCE</scope>
    <source>
        <tissue evidence="6">Testis</tissue>
    </source>
</reference>
<dbReference type="Ensembl" id="ENSCMIT00000021780.1">
    <property type="protein sequence ID" value="ENSCMIP00000021394.1"/>
    <property type="gene ID" value="ENSCMIG00000009759.1"/>
</dbReference>
<organism evidence="6">
    <name type="scientific">Callorhinchus milii</name>
    <name type="common">Ghost shark</name>
    <dbReference type="NCBI Taxonomy" id="7868"/>
    <lineage>
        <taxon>Eukaryota</taxon>
        <taxon>Metazoa</taxon>
        <taxon>Chordata</taxon>
        <taxon>Craniata</taxon>
        <taxon>Vertebrata</taxon>
        <taxon>Chondrichthyes</taxon>
        <taxon>Holocephali</taxon>
        <taxon>Chimaeriformes</taxon>
        <taxon>Callorhinchidae</taxon>
        <taxon>Callorhinchus</taxon>
    </lineage>
</organism>
<evidence type="ECO:0000256" key="2">
    <source>
        <dbReference type="ARBA" id="ARBA00022999"/>
    </source>
</evidence>
<dbReference type="PROSITE" id="PS50003">
    <property type="entry name" value="PH_DOMAIN"/>
    <property type="match status" value="1"/>
</dbReference>
<reference evidence="8" key="1">
    <citation type="journal article" date="2006" name="Science">
        <title>Ancient noncoding elements conserved in the human genome.</title>
        <authorList>
            <person name="Venkatesh B."/>
            <person name="Kirkness E.F."/>
            <person name="Loh Y.H."/>
            <person name="Halpern A.L."/>
            <person name="Lee A.P."/>
            <person name="Johnson J."/>
            <person name="Dandona N."/>
            <person name="Viswanathan L.D."/>
            <person name="Tay A."/>
            <person name="Venter J.C."/>
            <person name="Strausberg R.L."/>
            <person name="Brenner S."/>
        </authorList>
    </citation>
    <scope>NUCLEOTIDE SEQUENCE [LARGE SCALE GENOMIC DNA]</scope>
</reference>
<reference evidence="7" key="4">
    <citation type="submission" date="2025-05" db="UniProtKB">
        <authorList>
            <consortium name="Ensembl"/>
        </authorList>
    </citation>
    <scope>IDENTIFICATION</scope>
</reference>
<dbReference type="OrthoDB" id="185175at2759"/>
<gene>
    <name evidence="7" type="primary">LOC103187763</name>
</gene>
<dbReference type="PANTHER" id="PTHR14336:SF15">
    <property type="entry name" value="DUAL ADAPTER FOR PHOSPHOTYROSINE AND 3-PHOSPHOTYROSINE AND 3-PHOSPHOINOSITIDE"/>
    <property type="match status" value="1"/>
</dbReference>
<dbReference type="GeneTree" id="ENSGT00910000144274"/>
<evidence type="ECO:0000259" key="5">
    <source>
        <dbReference type="PROSITE" id="PS50003"/>
    </source>
</evidence>
<dbReference type="SMART" id="SM00233">
    <property type="entry name" value="PH"/>
    <property type="match status" value="1"/>
</dbReference>
<dbReference type="InterPro" id="IPR000980">
    <property type="entry name" value="SH2"/>
</dbReference>
<dbReference type="SUPFAM" id="SSF50729">
    <property type="entry name" value="PH domain-like"/>
    <property type="match status" value="1"/>
</dbReference>
<dbReference type="InterPro" id="IPR001849">
    <property type="entry name" value="PH_domain"/>
</dbReference>
<dbReference type="Proteomes" id="UP000314986">
    <property type="component" value="Unassembled WGS sequence"/>
</dbReference>
<dbReference type="SUPFAM" id="SSF55550">
    <property type="entry name" value="SH2 domain"/>
    <property type="match status" value="1"/>
</dbReference>
<dbReference type="EMBL" id="JW872521">
    <property type="protein sequence ID" value="AFP05039.1"/>
    <property type="molecule type" value="mRNA"/>
</dbReference>
<dbReference type="OMA" id="HYVINHD"/>
<dbReference type="RefSeq" id="XP_007905592.1">
    <property type="nucleotide sequence ID" value="XM_007907401.2"/>
</dbReference>
<evidence type="ECO:0000256" key="1">
    <source>
        <dbReference type="ARBA" id="ARBA00022553"/>
    </source>
</evidence>
<dbReference type="Pfam" id="PF00017">
    <property type="entry name" value="SH2"/>
    <property type="match status" value="1"/>
</dbReference>
<dbReference type="AlphaFoldDB" id="V9L271"/>
<feature type="domain" description="SH2" evidence="4">
    <location>
        <begin position="12"/>
        <end position="106"/>
    </location>
</feature>
<dbReference type="PROSITE" id="PS50001">
    <property type="entry name" value="SH2"/>
    <property type="match status" value="1"/>
</dbReference>
<dbReference type="InterPro" id="IPR051707">
    <property type="entry name" value="PI-Interact_SigTrans_Reg"/>
</dbReference>
<name>V9L271_CALMI</name>
<dbReference type="InterPro" id="IPR011993">
    <property type="entry name" value="PH-like_dom_sf"/>
</dbReference>
<evidence type="ECO:0000256" key="3">
    <source>
        <dbReference type="PROSITE-ProRule" id="PRU00191"/>
    </source>
</evidence>
<dbReference type="Gene3D" id="3.30.505.10">
    <property type="entry name" value="SH2 domain"/>
    <property type="match status" value="1"/>
</dbReference>
<evidence type="ECO:0000313" key="8">
    <source>
        <dbReference type="Proteomes" id="UP000314986"/>
    </source>
</evidence>